<evidence type="ECO:0000256" key="1">
    <source>
        <dbReference type="SAM" id="SignalP"/>
    </source>
</evidence>
<evidence type="ECO:0000259" key="2">
    <source>
        <dbReference type="Pfam" id="PF12695"/>
    </source>
</evidence>
<comment type="caution">
    <text evidence="3">The sequence shown here is derived from an EMBL/GenBank/DDBJ whole genome shotgun (WGS) entry which is preliminary data.</text>
</comment>
<protein>
    <recommendedName>
        <fullName evidence="2">Alpha/beta hydrolase fold-5 domain-containing protein</fullName>
    </recommendedName>
</protein>
<sequence length="497" mass="53923">MDPYTSTRMLIALALLLTGGQMTPSEVASMKADEEPIILPPIVTSGTEAALLLVPGADINGQFYQPLAEAIQEASSLKLWVGLVRPFPLDIPNPINLIPDLDNTLQMMRDQGMTTSTIFLAGHSLGGTVLQNEQWSQENGVVAWLLFASYVNKGELVNTTLPVMHLSGDLDGMTRVTRISSTFKELLDSLAESPENKYEKAVIVLEDINHMHFASGDPPSLVAEDDILSPLPEAEGHALLAQHISAYLTTVSGFPAEEVANARATLEQAFVKTSQIMQPLMYLTDLMEGDGTRALWTEAAQRVISTVSDSYQNALQVTDSIFDTVDAFASSKPQLELVGETVYVTTSTHVYPRGLLEATGPQTASEIGAKFKSREAIMEALMPFGVEFGEMVTCKEVNQAGFELAWTTASEVIRDRFTARGGQVTFLEDDEKATGSGWLYASLNFNLTLNDLAVTSPTLVTSVDTGLGLGGMHYCKLLAPTRALEYIMIDGLKYTQP</sequence>
<dbReference type="SUPFAM" id="SSF53474">
    <property type="entry name" value="alpha/beta-Hydrolases"/>
    <property type="match status" value="1"/>
</dbReference>
<dbReference type="Pfam" id="PF12695">
    <property type="entry name" value="Abhydrolase_5"/>
    <property type="match status" value="1"/>
</dbReference>
<feature type="chain" id="PRO_5043000167" description="Alpha/beta hydrolase fold-5 domain-containing protein" evidence="1">
    <location>
        <begin position="23"/>
        <end position="497"/>
    </location>
</feature>
<dbReference type="AlphaFoldDB" id="A0AAN8X8A1"/>
<feature type="domain" description="Alpha/beta hydrolase fold-5" evidence="2">
    <location>
        <begin position="51"/>
        <end position="186"/>
    </location>
</feature>
<dbReference type="Proteomes" id="UP001381693">
    <property type="component" value="Unassembled WGS sequence"/>
</dbReference>
<dbReference type="InterPro" id="IPR029058">
    <property type="entry name" value="AB_hydrolase_fold"/>
</dbReference>
<dbReference type="EMBL" id="JAXCGZ010009731">
    <property type="protein sequence ID" value="KAK7076308.1"/>
    <property type="molecule type" value="Genomic_DNA"/>
</dbReference>
<keyword evidence="1" id="KW-0732">Signal</keyword>
<name>A0AAN8X8A1_HALRR</name>
<feature type="signal peptide" evidence="1">
    <location>
        <begin position="1"/>
        <end position="22"/>
    </location>
</feature>
<proteinExistence type="predicted"/>
<dbReference type="Gene3D" id="3.40.50.1820">
    <property type="entry name" value="alpha/beta hydrolase"/>
    <property type="match status" value="1"/>
</dbReference>
<gene>
    <name evidence="3" type="ORF">SK128_001032</name>
</gene>
<evidence type="ECO:0000313" key="3">
    <source>
        <dbReference type="EMBL" id="KAK7076308.1"/>
    </source>
</evidence>
<dbReference type="GO" id="GO:0016787">
    <property type="term" value="F:hydrolase activity"/>
    <property type="evidence" value="ECO:0007669"/>
    <property type="project" value="InterPro"/>
</dbReference>
<evidence type="ECO:0000313" key="4">
    <source>
        <dbReference type="Proteomes" id="UP001381693"/>
    </source>
</evidence>
<organism evidence="3 4">
    <name type="scientific">Halocaridina rubra</name>
    <name type="common">Hawaiian red shrimp</name>
    <dbReference type="NCBI Taxonomy" id="373956"/>
    <lineage>
        <taxon>Eukaryota</taxon>
        <taxon>Metazoa</taxon>
        <taxon>Ecdysozoa</taxon>
        <taxon>Arthropoda</taxon>
        <taxon>Crustacea</taxon>
        <taxon>Multicrustacea</taxon>
        <taxon>Malacostraca</taxon>
        <taxon>Eumalacostraca</taxon>
        <taxon>Eucarida</taxon>
        <taxon>Decapoda</taxon>
        <taxon>Pleocyemata</taxon>
        <taxon>Caridea</taxon>
        <taxon>Atyoidea</taxon>
        <taxon>Atyidae</taxon>
        <taxon>Halocaridina</taxon>
    </lineage>
</organism>
<keyword evidence="4" id="KW-1185">Reference proteome</keyword>
<reference evidence="3 4" key="1">
    <citation type="submission" date="2023-11" db="EMBL/GenBank/DDBJ databases">
        <title>Halocaridina rubra genome assembly.</title>
        <authorList>
            <person name="Smith C."/>
        </authorList>
    </citation>
    <scope>NUCLEOTIDE SEQUENCE [LARGE SCALE GENOMIC DNA]</scope>
    <source>
        <strain evidence="3">EP-1</strain>
        <tissue evidence="3">Whole</tissue>
    </source>
</reference>
<accession>A0AAN8X8A1</accession>
<dbReference type="InterPro" id="IPR029059">
    <property type="entry name" value="AB_hydrolase_5"/>
</dbReference>